<sequence>MKNTLLIVTLPLVLAACASKAPQKTDIPPLASEQTASSQGRTKKVALSQAARGNASEEDKQEENLPAAELTEELLFKLLSSEIALQRGEWQSAYVTVMSAAQQTRDPRLARRAAEIALAAKQVDEAMAAVRLWRTIAPESDEAAQYYLSFAILGENLAEARPILEQRLKEARPQTRGLLAFQMQRLLARAKDKAAAFALLEDVLAPYGDLPEARLALAQAAFGNGDAERARKEAEAALRIKPDSELAALALAQVTPDKEAAVKRLQDFLNRYPNSRDVRLAHARMLVEMKEYGRARRDFEALLKNDPKDATSLYALGVLAAQTNDLKAAERYLTDYLAVVEEKPDEDRDPSQALLLLAQIAEERKDSAAVLKWLEQIEPGEAYLQAQLKRAQVMAKRGELEAARKLLRDLPAEGEREQAQLIIAEGQLLRDNNQLPAALEVLTQGLKRFPTSTDLLYDYAMLAEKSSLWEEMETSLRKIMQLAPENQHAYNALGYSLAERNIRLDEAYTLIEKALKLAPDDPFILDSMGWVQFRLGRLKEAEALLRRAYELRPDVEIAAHLGEVLWVRGQRDDAQKLWRDAQNKDPQNDTLKSTLARLNVRL</sequence>
<evidence type="ECO:0000256" key="4">
    <source>
        <dbReference type="SAM" id="MobiDB-lite"/>
    </source>
</evidence>
<dbReference type="Pfam" id="PF13432">
    <property type="entry name" value="TPR_16"/>
    <property type="match status" value="1"/>
</dbReference>
<evidence type="ECO:0008006" key="8">
    <source>
        <dbReference type="Google" id="ProtNLM"/>
    </source>
</evidence>
<evidence type="ECO:0000256" key="2">
    <source>
        <dbReference type="ARBA" id="ARBA00022803"/>
    </source>
</evidence>
<dbReference type="Pfam" id="PF13174">
    <property type="entry name" value="TPR_6"/>
    <property type="match status" value="1"/>
</dbReference>
<dbReference type="Gene3D" id="1.25.40.10">
    <property type="entry name" value="Tetratricopeptide repeat domain"/>
    <property type="match status" value="2"/>
</dbReference>
<keyword evidence="2 3" id="KW-0802">TPR repeat</keyword>
<keyword evidence="1" id="KW-0677">Repeat</keyword>
<feature type="region of interest" description="Disordered" evidence="4">
    <location>
        <begin position="24"/>
        <end position="66"/>
    </location>
</feature>
<name>A0ABQ4Q103_9BURK</name>
<dbReference type="Proteomes" id="UP000887222">
    <property type="component" value="Unassembled WGS sequence"/>
</dbReference>
<organism evidence="6 7">
    <name type="scientific">Noviherbaspirillum aridicola</name>
    <dbReference type="NCBI Taxonomy" id="2849687"/>
    <lineage>
        <taxon>Bacteria</taxon>
        <taxon>Pseudomonadati</taxon>
        <taxon>Pseudomonadota</taxon>
        <taxon>Betaproteobacteria</taxon>
        <taxon>Burkholderiales</taxon>
        <taxon>Oxalobacteraceae</taxon>
        <taxon>Noviherbaspirillum</taxon>
    </lineage>
</organism>
<dbReference type="EMBL" id="BPMK01000003">
    <property type="protein sequence ID" value="GIZ50866.1"/>
    <property type="molecule type" value="Genomic_DNA"/>
</dbReference>
<dbReference type="InterPro" id="IPR051012">
    <property type="entry name" value="CellSynth/LPSAsmb/PSIAsmb"/>
</dbReference>
<dbReference type="PROSITE" id="PS51257">
    <property type="entry name" value="PROKAR_LIPOPROTEIN"/>
    <property type="match status" value="1"/>
</dbReference>
<evidence type="ECO:0000256" key="1">
    <source>
        <dbReference type="ARBA" id="ARBA00022737"/>
    </source>
</evidence>
<dbReference type="SMART" id="SM00028">
    <property type="entry name" value="TPR"/>
    <property type="match status" value="8"/>
</dbReference>
<feature type="repeat" description="TPR" evidence="3">
    <location>
        <begin position="522"/>
        <end position="555"/>
    </location>
</feature>
<dbReference type="PANTHER" id="PTHR45586">
    <property type="entry name" value="TPR REPEAT-CONTAINING PROTEIN PA4667"/>
    <property type="match status" value="1"/>
</dbReference>
<accession>A0ABQ4Q103</accession>
<dbReference type="PROSITE" id="PS50005">
    <property type="entry name" value="TPR"/>
    <property type="match status" value="1"/>
</dbReference>
<evidence type="ECO:0000313" key="6">
    <source>
        <dbReference type="EMBL" id="GIZ50866.1"/>
    </source>
</evidence>
<evidence type="ECO:0000256" key="3">
    <source>
        <dbReference type="PROSITE-ProRule" id="PRU00339"/>
    </source>
</evidence>
<protein>
    <recommendedName>
        <fullName evidence="8">Tetratricopeptide repeat protein</fullName>
    </recommendedName>
</protein>
<evidence type="ECO:0000256" key="5">
    <source>
        <dbReference type="SAM" id="SignalP"/>
    </source>
</evidence>
<feature type="signal peptide" evidence="5">
    <location>
        <begin position="1"/>
        <end position="21"/>
    </location>
</feature>
<dbReference type="SUPFAM" id="SSF48452">
    <property type="entry name" value="TPR-like"/>
    <property type="match status" value="2"/>
</dbReference>
<dbReference type="Pfam" id="PF13181">
    <property type="entry name" value="TPR_8"/>
    <property type="match status" value="2"/>
</dbReference>
<dbReference type="InterPro" id="IPR019734">
    <property type="entry name" value="TPR_rpt"/>
</dbReference>
<comment type="caution">
    <text evidence="6">The sequence shown here is derived from an EMBL/GenBank/DDBJ whole genome shotgun (WGS) entry which is preliminary data.</text>
</comment>
<dbReference type="PANTHER" id="PTHR45586:SF1">
    <property type="entry name" value="LIPOPOLYSACCHARIDE ASSEMBLY PROTEIN B"/>
    <property type="match status" value="1"/>
</dbReference>
<reference evidence="6 7" key="1">
    <citation type="journal article" date="2022" name="Int. J. Syst. Evol. Microbiol.">
        <title>Noviherbaspirillum aridicola sp. nov., isolated from an arid soil in Pakistan.</title>
        <authorList>
            <person name="Khan I.U."/>
            <person name="Saqib M."/>
            <person name="Amin A."/>
            <person name="Hussain F."/>
            <person name="Li L."/>
            <person name="Liu Y.H."/>
            <person name="Fang B.Z."/>
            <person name="Ahmed I."/>
            <person name="Li W.J."/>
        </authorList>
    </citation>
    <scope>NUCLEOTIDE SEQUENCE [LARGE SCALE GENOMIC DNA]</scope>
    <source>
        <strain evidence="6 7">NCCP-691</strain>
    </source>
</reference>
<dbReference type="RefSeq" id="WP_220807037.1">
    <property type="nucleotide sequence ID" value="NZ_BPMK01000003.1"/>
</dbReference>
<evidence type="ECO:0000313" key="7">
    <source>
        <dbReference type="Proteomes" id="UP000887222"/>
    </source>
</evidence>
<feature type="chain" id="PRO_5046928798" description="Tetratricopeptide repeat protein" evidence="5">
    <location>
        <begin position="22"/>
        <end position="602"/>
    </location>
</feature>
<keyword evidence="5" id="KW-0732">Signal</keyword>
<keyword evidence="7" id="KW-1185">Reference proteome</keyword>
<gene>
    <name evidence="6" type="ORF">NCCP691_08800</name>
</gene>
<dbReference type="InterPro" id="IPR011990">
    <property type="entry name" value="TPR-like_helical_dom_sf"/>
</dbReference>
<proteinExistence type="predicted"/>